<evidence type="ECO:0000256" key="6">
    <source>
        <dbReference type="ARBA" id="ARBA00023136"/>
    </source>
</evidence>
<dbReference type="Pfam" id="PF00528">
    <property type="entry name" value="BPD_transp_1"/>
    <property type="match status" value="1"/>
</dbReference>
<dbReference type="PANTHER" id="PTHR43744:SF9">
    <property type="entry name" value="POLYGALACTURONAN_RHAMNOGALACTURONAN TRANSPORT SYSTEM PERMEASE PROTEIN YTCP"/>
    <property type="match status" value="1"/>
</dbReference>
<feature type="transmembrane region" description="Helical" evidence="7">
    <location>
        <begin position="112"/>
        <end position="132"/>
    </location>
</feature>
<name>A0A172TN82_9BACL</name>
<evidence type="ECO:0000256" key="2">
    <source>
        <dbReference type="ARBA" id="ARBA00022448"/>
    </source>
</evidence>
<proteinExistence type="inferred from homology"/>
<dbReference type="PROSITE" id="PS50928">
    <property type="entry name" value="ABC_TM1"/>
    <property type="match status" value="1"/>
</dbReference>
<keyword evidence="10" id="KW-1185">Reference proteome</keyword>
<dbReference type="PATRIC" id="fig|1178515.4.peg.4441"/>
<dbReference type="PANTHER" id="PTHR43744">
    <property type="entry name" value="ABC TRANSPORTER PERMEASE PROTEIN MG189-RELATED-RELATED"/>
    <property type="match status" value="1"/>
</dbReference>
<dbReference type="GO" id="GO:0005886">
    <property type="term" value="C:plasma membrane"/>
    <property type="evidence" value="ECO:0007669"/>
    <property type="project" value="UniProtKB-SubCell"/>
</dbReference>
<keyword evidence="2 7" id="KW-0813">Transport</keyword>
<comment type="similarity">
    <text evidence="7">Belongs to the binding-protein-dependent transport system permease family.</text>
</comment>
<feature type="transmembrane region" description="Helical" evidence="7">
    <location>
        <begin position="12"/>
        <end position="35"/>
    </location>
</feature>
<evidence type="ECO:0000256" key="1">
    <source>
        <dbReference type="ARBA" id="ARBA00004651"/>
    </source>
</evidence>
<reference evidence="9 10" key="1">
    <citation type="submission" date="2015-01" db="EMBL/GenBank/DDBJ databases">
        <title>Paenibacillus swuensis/DY6/whole genome sequencing.</title>
        <authorList>
            <person name="Kim M.K."/>
            <person name="Srinivasan S."/>
            <person name="Lee J.-J."/>
        </authorList>
    </citation>
    <scope>NUCLEOTIDE SEQUENCE [LARGE SCALE GENOMIC DNA]</scope>
    <source>
        <strain evidence="9 10">DY6</strain>
    </source>
</reference>
<evidence type="ECO:0000256" key="4">
    <source>
        <dbReference type="ARBA" id="ARBA00022692"/>
    </source>
</evidence>
<organism evidence="9 10">
    <name type="scientific">Paenibacillus swuensis</name>
    <dbReference type="NCBI Taxonomy" id="1178515"/>
    <lineage>
        <taxon>Bacteria</taxon>
        <taxon>Bacillati</taxon>
        <taxon>Bacillota</taxon>
        <taxon>Bacilli</taxon>
        <taxon>Bacillales</taxon>
        <taxon>Paenibacillaceae</taxon>
        <taxon>Paenibacillus</taxon>
    </lineage>
</organism>
<evidence type="ECO:0000256" key="3">
    <source>
        <dbReference type="ARBA" id="ARBA00022475"/>
    </source>
</evidence>
<dbReference type="KEGG" id="pswu:SY83_21910"/>
<feature type="transmembrane region" description="Helical" evidence="7">
    <location>
        <begin position="256"/>
        <end position="276"/>
    </location>
</feature>
<dbReference type="RefSeq" id="WP_068610424.1">
    <property type="nucleotide sequence ID" value="NZ_CP011388.1"/>
</dbReference>
<dbReference type="AlphaFoldDB" id="A0A172TN82"/>
<feature type="transmembrane region" description="Helical" evidence="7">
    <location>
        <begin position="78"/>
        <end position="100"/>
    </location>
</feature>
<evidence type="ECO:0000259" key="8">
    <source>
        <dbReference type="PROSITE" id="PS50928"/>
    </source>
</evidence>
<feature type="transmembrane region" description="Helical" evidence="7">
    <location>
        <begin position="226"/>
        <end position="244"/>
    </location>
</feature>
<dbReference type="SUPFAM" id="SSF161098">
    <property type="entry name" value="MetI-like"/>
    <property type="match status" value="1"/>
</dbReference>
<sequence>MYYKTSGYKWFSVGNHILLGIISLMCILPLFHILAVSLSDKAAVSANLVNFWPVDFTMDAYHKVISNRDFSSSLWNSVMRVVLGTAVSMLLVILAAYPLSKDSGVLKGRNAIAWYFVFTMLFSGGMIPSYILMSKLHLINHMGALILPGAVNVWNMILLMNFFRNVPKELEEAALMDGANHMVTLFRIFLPISLPALVTLSLFTLVGHWNSWFDGLIYMRQDNYPLATYLQTIIVETNLVNLINSASDMDKITQRSFKAAQIFIAALPVIVLYPFLQRFFVKGMVLGAVKE</sequence>
<dbReference type="InterPro" id="IPR035906">
    <property type="entry name" value="MetI-like_sf"/>
</dbReference>
<feature type="domain" description="ABC transmembrane type-1" evidence="8">
    <location>
        <begin position="74"/>
        <end position="276"/>
    </location>
</feature>
<feature type="transmembrane region" description="Helical" evidence="7">
    <location>
        <begin position="184"/>
        <end position="206"/>
    </location>
</feature>
<gene>
    <name evidence="9" type="ORF">SY83_21910</name>
</gene>
<feature type="transmembrane region" description="Helical" evidence="7">
    <location>
        <begin position="138"/>
        <end position="163"/>
    </location>
</feature>
<keyword evidence="3" id="KW-1003">Cell membrane</keyword>
<dbReference type="CDD" id="cd06261">
    <property type="entry name" value="TM_PBP2"/>
    <property type="match status" value="1"/>
</dbReference>
<dbReference type="OrthoDB" id="9810086at2"/>
<dbReference type="EMBL" id="CP011388">
    <property type="protein sequence ID" value="ANE48498.1"/>
    <property type="molecule type" value="Genomic_DNA"/>
</dbReference>
<dbReference type="Gene3D" id="1.10.3720.10">
    <property type="entry name" value="MetI-like"/>
    <property type="match status" value="1"/>
</dbReference>
<protein>
    <submittedName>
        <fullName evidence="9">ABC transporter permease</fullName>
    </submittedName>
</protein>
<dbReference type="GO" id="GO:0055085">
    <property type="term" value="P:transmembrane transport"/>
    <property type="evidence" value="ECO:0007669"/>
    <property type="project" value="InterPro"/>
</dbReference>
<dbReference type="InterPro" id="IPR000515">
    <property type="entry name" value="MetI-like"/>
</dbReference>
<keyword evidence="4 7" id="KW-0812">Transmembrane</keyword>
<evidence type="ECO:0000313" key="10">
    <source>
        <dbReference type="Proteomes" id="UP000076927"/>
    </source>
</evidence>
<accession>A0A172TN82</accession>
<dbReference type="STRING" id="1178515.SY83_21910"/>
<keyword evidence="5 7" id="KW-1133">Transmembrane helix</keyword>
<evidence type="ECO:0000313" key="9">
    <source>
        <dbReference type="EMBL" id="ANE48498.1"/>
    </source>
</evidence>
<evidence type="ECO:0000256" key="5">
    <source>
        <dbReference type="ARBA" id="ARBA00022989"/>
    </source>
</evidence>
<dbReference type="Proteomes" id="UP000076927">
    <property type="component" value="Chromosome"/>
</dbReference>
<comment type="subcellular location">
    <subcellularLocation>
        <location evidence="1 7">Cell membrane</location>
        <topology evidence="1 7">Multi-pass membrane protein</topology>
    </subcellularLocation>
</comment>
<evidence type="ECO:0000256" key="7">
    <source>
        <dbReference type="RuleBase" id="RU363032"/>
    </source>
</evidence>
<keyword evidence="6 7" id="KW-0472">Membrane</keyword>